<keyword evidence="3" id="KW-1185">Reference proteome</keyword>
<reference evidence="2" key="2">
    <citation type="journal article" date="2021" name="Genome Biol. Evol.">
        <title>Developing a high-quality reference genome for a parasitic bivalve with doubly uniparental inheritance (Bivalvia: Unionida).</title>
        <authorList>
            <person name="Smith C.H."/>
        </authorList>
    </citation>
    <scope>NUCLEOTIDE SEQUENCE</scope>
    <source>
        <strain evidence="2">CHS0354</strain>
        <tissue evidence="2">Mantle</tissue>
    </source>
</reference>
<gene>
    <name evidence="2" type="ORF">CHS0354_011844</name>
</gene>
<feature type="compositionally biased region" description="Polar residues" evidence="1">
    <location>
        <begin position="98"/>
        <end position="112"/>
    </location>
</feature>
<organism evidence="2 3">
    <name type="scientific">Potamilus streckersoni</name>
    <dbReference type="NCBI Taxonomy" id="2493646"/>
    <lineage>
        <taxon>Eukaryota</taxon>
        <taxon>Metazoa</taxon>
        <taxon>Spiralia</taxon>
        <taxon>Lophotrochozoa</taxon>
        <taxon>Mollusca</taxon>
        <taxon>Bivalvia</taxon>
        <taxon>Autobranchia</taxon>
        <taxon>Heteroconchia</taxon>
        <taxon>Palaeoheterodonta</taxon>
        <taxon>Unionida</taxon>
        <taxon>Unionoidea</taxon>
        <taxon>Unionidae</taxon>
        <taxon>Ambleminae</taxon>
        <taxon>Lampsilini</taxon>
        <taxon>Potamilus</taxon>
    </lineage>
</organism>
<feature type="region of interest" description="Disordered" evidence="1">
    <location>
        <begin position="1"/>
        <end position="157"/>
    </location>
</feature>
<comment type="caution">
    <text evidence="2">The sequence shown here is derived from an EMBL/GenBank/DDBJ whole genome shotgun (WGS) entry which is preliminary data.</text>
</comment>
<dbReference type="AlphaFoldDB" id="A0AAE0TFN7"/>
<protein>
    <submittedName>
        <fullName evidence="2">Uncharacterized protein</fullName>
    </submittedName>
</protein>
<feature type="compositionally biased region" description="Basic and acidic residues" evidence="1">
    <location>
        <begin position="67"/>
        <end position="88"/>
    </location>
</feature>
<evidence type="ECO:0000313" key="2">
    <source>
        <dbReference type="EMBL" id="KAK3609085.1"/>
    </source>
</evidence>
<dbReference type="EMBL" id="JAEAOA010000721">
    <property type="protein sequence ID" value="KAK3609085.1"/>
    <property type="molecule type" value="Genomic_DNA"/>
</dbReference>
<dbReference type="Proteomes" id="UP001195483">
    <property type="component" value="Unassembled WGS sequence"/>
</dbReference>
<reference evidence="2" key="3">
    <citation type="submission" date="2023-05" db="EMBL/GenBank/DDBJ databases">
        <authorList>
            <person name="Smith C.H."/>
        </authorList>
    </citation>
    <scope>NUCLEOTIDE SEQUENCE</scope>
    <source>
        <strain evidence="2">CHS0354</strain>
        <tissue evidence="2">Mantle</tissue>
    </source>
</reference>
<feature type="compositionally biased region" description="Basic and acidic residues" evidence="1">
    <location>
        <begin position="113"/>
        <end position="132"/>
    </location>
</feature>
<proteinExistence type="predicted"/>
<accession>A0AAE0TFN7</accession>
<feature type="compositionally biased region" description="Basic and acidic residues" evidence="1">
    <location>
        <begin position="29"/>
        <end position="52"/>
    </location>
</feature>
<evidence type="ECO:0000313" key="3">
    <source>
        <dbReference type="Proteomes" id="UP001195483"/>
    </source>
</evidence>
<evidence type="ECO:0000256" key="1">
    <source>
        <dbReference type="SAM" id="MobiDB-lite"/>
    </source>
</evidence>
<sequence length="157" mass="17958">MDPSITLGRKTLRSDKGMDPTITLGRKMIQCDKGMDPTIPLDRKTIQSDKADNQTSKQPLIKVGAELQEKEENDQQKKPGSRQHETAVKKKKKKKKQMSTTPKPEQTKTGVSKSRENELRCNRIQIEKEDPSNRCPVKNRKKNKEKKNSTCTLLRSK</sequence>
<reference evidence="2" key="1">
    <citation type="journal article" date="2021" name="Genome Biol. Evol.">
        <title>A High-Quality Reference Genome for a Parasitic Bivalve with Doubly Uniparental Inheritance (Bivalvia: Unionida).</title>
        <authorList>
            <person name="Smith C.H."/>
        </authorList>
    </citation>
    <scope>NUCLEOTIDE SEQUENCE</scope>
    <source>
        <strain evidence="2">CHS0354</strain>
    </source>
</reference>
<name>A0AAE0TFN7_9BIVA</name>